<protein>
    <submittedName>
        <fullName evidence="13">Poly(3-hydroxybutyrate) depolymerase</fullName>
    </submittedName>
</protein>
<evidence type="ECO:0000259" key="11">
    <source>
        <dbReference type="Pfam" id="PF02230"/>
    </source>
</evidence>
<sequence>MKQTILLLFLFIVGLTPAKADNITVDGTNRSYNVIVPKNLGEGRPLLIFCHGYNQDAGWMQNSEFKNDQVSMEAVCDTAKFVCVFPNGINKSWDTSGNRDINFIKAIIDKMVTLHKIDRNRVYLGGFSMGGMLTYHAMNKIPDLIAAFAPCSGYPMGGATANANVRAIPILHIHGTSDETCAFSGAQPALNVWIRHNGCPTTAKVTNNYNGFGGCKMHVWGPGNDGSEVRLLELPNKGHWICKEKQVYTGKEIWNFCKRFSLNKTTPNVKITSPATGEKYVGFGPKNEVTFPDITITATADDPNGTVEKVEFYDGNTLLTTCTEKPYSATLTGATATKHTLKAVATDNDGETSTATVEVTFQAPTSLSLASGFTEGGAVPAGWTTYDSSEKRTGYSSGFSSGCRVLQFTGTTKGFSYGLYFRNINGNKHQGYAKYGLKDAGTTVSMAPGHYTLKYKMCNWNMADFGPIEIHIEKRTGNVSIASQTYTPNINIGNKTDNNFSSPAQQTFEFDITEQGDYVIAIYSAASEWSDAIIGQMYIMNNSYVATGIHTTQASQEGNERIYNLQGQNIRSLSQQKPGIYISNGKKIIKR</sequence>
<proteinExistence type="inferred from homology"/>
<dbReference type="AlphaFoldDB" id="A0A1H0JC30"/>
<organism evidence="13 15">
    <name type="scientific">Prevotella communis</name>
    <dbReference type="NCBI Taxonomy" id="2913614"/>
    <lineage>
        <taxon>Bacteria</taxon>
        <taxon>Pseudomonadati</taxon>
        <taxon>Bacteroidota</taxon>
        <taxon>Bacteroidia</taxon>
        <taxon>Bacteroidales</taxon>
        <taxon>Prevotellaceae</taxon>
        <taxon>Prevotella</taxon>
    </lineage>
</organism>
<evidence type="ECO:0000256" key="4">
    <source>
        <dbReference type="ARBA" id="ARBA00022651"/>
    </source>
</evidence>
<keyword evidence="14" id="KW-1185">Reference proteome</keyword>
<evidence type="ECO:0000256" key="1">
    <source>
        <dbReference type="ARBA" id="ARBA00004613"/>
    </source>
</evidence>
<evidence type="ECO:0000256" key="6">
    <source>
        <dbReference type="ARBA" id="ARBA00022801"/>
    </source>
</evidence>
<feature type="chain" id="PRO_5041051266" evidence="10">
    <location>
        <begin position="21"/>
        <end position="591"/>
    </location>
</feature>
<dbReference type="STRING" id="645274.SAMN04487901_10784"/>
<dbReference type="Proteomes" id="UP000199134">
    <property type="component" value="Unassembled WGS sequence"/>
</dbReference>
<keyword evidence="6" id="KW-0378">Hydrolase</keyword>
<gene>
    <name evidence="13" type="ORF">SAMN04487900_11921</name>
    <name evidence="12" type="ORF">SAMN04487901_10784</name>
</gene>
<dbReference type="SUPFAM" id="SSF53474">
    <property type="entry name" value="alpha/beta-Hydrolases"/>
    <property type="match status" value="1"/>
</dbReference>
<dbReference type="EMBL" id="FNCQ01000007">
    <property type="protein sequence ID" value="SDG67870.1"/>
    <property type="molecule type" value="Genomic_DNA"/>
</dbReference>
<reference evidence="12 15" key="1">
    <citation type="submission" date="2016-10" db="EMBL/GenBank/DDBJ databases">
        <authorList>
            <person name="de Groot N.N."/>
        </authorList>
    </citation>
    <scope>NUCLEOTIDE SEQUENCE [LARGE SCALE GENOMIC DNA]</scope>
    <source>
        <strain evidence="15">BP1-145</strain>
        <strain evidence="12">BP1-148</strain>
    </source>
</reference>
<evidence type="ECO:0000256" key="10">
    <source>
        <dbReference type="SAM" id="SignalP"/>
    </source>
</evidence>
<dbReference type="EMBL" id="FNIW01000019">
    <property type="protein sequence ID" value="SDO41236.1"/>
    <property type="molecule type" value="Genomic_DNA"/>
</dbReference>
<evidence type="ECO:0000313" key="13">
    <source>
        <dbReference type="EMBL" id="SDO41236.1"/>
    </source>
</evidence>
<feature type="domain" description="Phospholipase/carboxylesterase/thioesterase" evidence="11">
    <location>
        <begin position="44"/>
        <end position="190"/>
    </location>
</feature>
<dbReference type="GO" id="GO:0005576">
    <property type="term" value="C:extracellular region"/>
    <property type="evidence" value="ECO:0007669"/>
    <property type="project" value="UniProtKB-SubCell"/>
</dbReference>
<dbReference type="InterPro" id="IPR003140">
    <property type="entry name" value="PLipase/COase/thioEstase"/>
</dbReference>
<dbReference type="PANTHER" id="PTHR38050">
    <property type="match status" value="1"/>
</dbReference>
<accession>A0A1H0JC30</accession>
<evidence type="ECO:0000313" key="12">
    <source>
        <dbReference type="EMBL" id="SDG67870.1"/>
    </source>
</evidence>
<keyword evidence="4" id="KW-0858">Xylan degradation</keyword>
<evidence type="ECO:0000256" key="2">
    <source>
        <dbReference type="ARBA" id="ARBA00010278"/>
    </source>
</evidence>
<dbReference type="Pfam" id="PF02230">
    <property type="entry name" value="Abhydrolase_2"/>
    <property type="match status" value="1"/>
</dbReference>
<dbReference type="OrthoDB" id="9764953at2"/>
<evidence type="ECO:0000256" key="3">
    <source>
        <dbReference type="ARBA" id="ARBA00022525"/>
    </source>
</evidence>
<dbReference type="Proteomes" id="UP000198779">
    <property type="component" value="Unassembled WGS sequence"/>
</dbReference>
<reference evidence="13 14" key="2">
    <citation type="submission" date="2016-10" db="EMBL/GenBank/DDBJ databases">
        <authorList>
            <person name="Varghese N."/>
            <person name="Submissions S."/>
        </authorList>
    </citation>
    <scope>NUCLEOTIDE SEQUENCE</scope>
    <source>
        <strain evidence="13">BP1-145</strain>
        <strain evidence="14">BP1-148</strain>
    </source>
</reference>
<keyword evidence="7" id="KW-0119">Carbohydrate metabolism</keyword>
<comment type="similarity">
    <text evidence="2">Belongs to the faeC family.</text>
</comment>
<dbReference type="Gene3D" id="2.60.40.10">
    <property type="entry name" value="Immunoglobulins"/>
    <property type="match status" value="1"/>
</dbReference>
<dbReference type="InterPro" id="IPR029058">
    <property type="entry name" value="AB_hydrolase_fold"/>
</dbReference>
<evidence type="ECO:0000256" key="7">
    <source>
        <dbReference type="ARBA" id="ARBA00023277"/>
    </source>
</evidence>
<comment type="function">
    <text evidence="9">Involved in degradation of plant cell walls. Hydrolyzes the feruloyl-arabinose ester bond in arabinoxylans, and the feruloyl-galactose ester bond in pectin. Active against paranitrophenyl-acetate, methyl ferulate and wheat arabinoxylan.</text>
</comment>
<keyword evidence="8" id="KW-0624">Polysaccharide degradation</keyword>
<evidence type="ECO:0000256" key="5">
    <source>
        <dbReference type="ARBA" id="ARBA00022729"/>
    </source>
</evidence>
<feature type="signal peptide" evidence="10">
    <location>
        <begin position="1"/>
        <end position="20"/>
    </location>
</feature>
<dbReference type="GO" id="GO:0030600">
    <property type="term" value="F:feruloyl esterase activity"/>
    <property type="evidence" value="ECO:0007669"/>
    <property type="project" value="InterPro"/>
</dbReference>
<dbReference type="Pfam" id="PF17957">
    <property type="entry name" value="Big_7"/>
    <property type="match status" value="1"/>
</dbReference>
<evidence type="ECO:0000313" key="14">
    <source>
        <dbReference type="Proteomes" id="UP000198779"/>
    </source>
</evidence>
<name>A0A1H0JC30_9BACT</name>
<evidence type="ECO:0000313" key="15">
    <source>
        <dbReference type="Proteomes" id="UP000199134"/>
    </source>
</evidence>
<comment type="subcellular location">
    <subcellularLocation>
        <location evidence="1">Secreted</location>
    </subcellularLocation>
</comment>
<dbReference type="InterPro" id="IPR043595">
    <property type="entry name" value="FaeB/C/D"/>
</dbReference>
<dbReference type="GO" id="GO:0045493">
    <property type="term" value="P:xylan catabolic process"/>
    <property type="evidence" value="ECO:0007669"/>
    <property type="project" value="UniProtKB-KW"/>
</dbReference>
<evidence type="ECO:0000256" key="9">
    <source>
        <dbReference type="ARBA" id="ARBA00025250"/>
    </source>
</evidence>
<dbReference type="RefSeq" id="WP_091817081.1">
    <property type="nucleotide sequence ID" value="NZ_FNCQ01000007.1"/>
</dbReference>
<dbReference type="InterPro" id="IPR013783">
    <property type="entry name" value="Ig-like_fold"/>
</dbReference>
<evidence type="ECO:0000256" key="8">
    <source>
        <dbReference type="ARBA" id="ARBA00023326"/>
    </source>
</evidence>
<dbReference type="PANTHER" id="PTHR38050:SF1">
    <property type="entry name" value="FERULOYL ESTERASE C"/>
    <property type="match status" value="1"/>
</dbReference>
<dbReference type="Gene3D" id="3.40.50.1820">
    <property type="entry name" value="alpha/beta hydrolase"/>
    <property type="match status" value="1"/>
</dbReference>
<keyword evidence="5 10" id="KW-0732">Signal</keyword>
<accession>A0A1G7W9X8</accession>
<keyword evidence="3" id="KW-0964">Secreted</keyword>